<dbReference type="Pfam" id="PF14748">
    <property type="entry name" value="P5CR_dimer"/>
    <property type="match status" value="1"/>
</dbReference>
<dbReference type="EC" id="1.5.1.2" evidence="4 5"/>
<comment type="function">
    <text evidence="4">Catalyzes the reduction of 1-pyrroline-5-carboxylate (PCA) to L-proline.</text>
</comment>
<dbReference type="InterPro" id="IPR029036">
    <property type="entry name" value="P5CR_dimer"/>
</dbReference>
<protein>
    <recommendedName>
        <fullName evidence="4 5">Pyrroline-5-carboxylate reductase</fullName>
        <shortName evidence="4">P5C reductase</shortName>
        <shortName evidence="4">P5CR</shortName>
        <ecNumber evidence="4 5">1.5.1.2</ecNumber>
    </recommendedName>
    <alternativeName>
        <fullName evidence="4">PCA reductase</fullName>
    </alternativeName>
</protein>
<keyword evidence="4" id="KW-0963">Cytoplasm</keyword>
<feature type="domain" description="Pyrroline-5-carboxylate reductase catalytic N-terminal" evidence="7">
    <location>
        <begin position="5"/>
        <end position="98"/>
    </location>
</feature>
<dbReference type="Proteomes" id="UP000230292">
    <property type="component" value="Unassembled WGS sequence"/>
</dbReference>
<keyword evidence="4" id="KW-0028">Amino-acid biosynthesis</keyword>
<evidence type="ECO:0000256" key="6">
    <source>
        <dbReference type="PIRSR" id="PIRSR000193-1"/>
    </source>
</evidence>
<dbReference type="InterPro" id="IPR028939">
    <property type="entry name" value="P5C_Rdtase_cat_N"/>
</dbReference>
<evidence type="ECO:0000313" key="10">
    <source>
        <dbReference type="Proteomes" id="UP000230292"/>
    </source>
</evidence>
<dbReference type="GO" id="GO:0055129">
    <property type="term" value="P:L-proline biosynthetic process"/>
    <property type="evidence" value="ECO:0007669"/>
    <property type="project" value="UniProtKB-UniRule"/>
</dbReference>
<dbReference type="InterPro" id="IPR000304">
    <property type="entry name" value="Pyrroline-COOH_reductase"/>
</dbReference>
<dbReference type="PANTHER" id="PTHR11645">
    <property type="entry name" value="PYRROLINE-5-CARBOXYLATE REDUCTASE"/>
    <property type="match status" value="1"/>
</dbReference>
<comment type="catalytic activity">
    <reaction evidence="4">
        <text>L-proline + NADP(+) = (S)-1-pyrroline-5-carboxylate + NADPH + 2 H(+)</text>
        <dbReference type="Rhea" id="RHEA:14109"/>
        <dbReference type="ChEBI" id="CHEBI:15378"/>
        <dbReference type="ChEBI" id="CHEBI:17388"/>
        <dbReference type="ChEBI" id="CHEBI:57783"/>
        <dbReference type="ChEBI" id="CHEBI:58349"/>
        <dbReference type="ChEBI" id="CHEBI:60039"/>
        <dbReference type="EC" id="1.5.1.2"/>
    </reaction>
</comment>
<comment type="similarity">
    <text evidence="1 4">Belongs to the pyrroline-5-carboxylate reductase family.</text>
</comment>
<dbReference type="Pfam" id="PF03807">
    <property type="entry name" value="F420_oxidored"/>
    <property type="match status" value="1"/>
</dbReference>
<reference evidence="9 10" key="1">
    <citation type="submission" date="2017-09" db="EMBL/GenBank/DDBJ databases">
        <title>Depth-based differentiation of microbial function through sediment-hosted aquifers and enrichment of novel symbionts in the deep terrestrial subsurface.</title>
        <authorList>
            <person name="Probst A.J."/>
            <person name="Ladd B."/>
            <person name="Jarett J.K."/>
            <person name="Geller-Mcgrath D.E."/>
            <person name="Sieber C.M."/>
            <person name="Emerson J.B."/>
            <person name="Anantharaman K."/>
            <person name="Thomas B.C."/>
            <person name="Malmstrom R."/>
            <person name="Stieglmeier M."/>
            <person name="Klingl A."/>
            <person name="Woyke T."/>
            <person name="Ryan C.M."/>
            <person name="Banfield J.F."/>
        </authorList>
    </citation>
    <scope>NUCLEOTIDE SEQUENCE [LARGE SCALE GENOMIC DNA]</scope>
    <source>
        <strain evidence="9">CG15_BIG_FIL_POST_REV_8_21_14_020_45_12</strain>
    </source>
</reference>
<accession>A0A2M7H341</accession>
<dbReference type="NCBIfam" id="TIGR00112">
    <property type="entry name" value="proC"/>
    <property type="match status" value="1"/>
</dbReference>
<dbReference type="GO" id="GO:0004735">
    <property type="term" value="F:pyrroline-5-carboxylate reductase activity"/>
    <property type="evidence" value="ECO:0007669"/>
    <property type="project" value="UniProtKB-UniRule"/>
</dbReference>
<dbReference type="SUPFAM" id="SSF51735">
    <property type="entry name" value="NAD(P)-binding Rossmann-fold domains"/>
    <property type="match status" value="1"/>
</dbReference>
<dbReference type="GO" id="GO:0005737">
    <property type="term" value="C:cytoplasm"/>
    <property type="evidence" value="ECO:0007669"/>
    <property type="project" value="UniProtKB-SubCell"/>
</dbReference>
<keyword evidence="2 4" id="KW-0521">NADP</keyword>
<evidence type="ECO:0000256" key="2">
    <source>
        <dbReference type="ARBA" id="ARBA00022857"/>
    </source>
</evidence>
<name>A0A2M7H341_9BACT</name>
<dbReference type="AlphaFoldDB" id="A0A2M7H341"/>
<feature type="domain" description="Pyrroline-5-carboxylate reductase dimerisation" evidence="8">
    <location>
        <begin position="161"/>
        <end position="265"/>
    </location>
</feature>
<dbReference type="EMBL" id="PFGC01000044">
    <property type="protein sequence ID" value="PIW36655.1"/>
    <property type="molecule type" value="Genomic_DNA"/>
</dbReference>
<comment type="pathway">
    <text evidence="4">Amino-acid biosynthesis; L-proline biosynthesis; L-proline from L-glutamate 5-semialdehyde: step 1/1.</text>
</comment>
<comment type="catalytic activity">
    <reaction evidence="4">
        <text>L-proline + NAD(+) = (S)-1-pyrroline-5-carboxylate + NADH + 2 H(+)</text>
        <dbReference type="Rhea" id="RHEA:14105"/>
        <dbReference type="ChEBI" id="CHEBI:15378"/>
        <dbReference type="ChEBI" id="CHEBI:17388"/>
        <dbReference type="ChEBI" id="CHEBI:57540"/>
        <dbReference type="ChEBI" id="CHEBI:57945"/>
        <dbReference type="ChEBI" id="CHEBI:60039"/>
        <dbReference type="EC" id="1.5.1.2"/>
    </reaction>
</comment>
<dbReference type="InterPro" id="IPR036291">
    <property type="entry name" value="NAD(P)-bd_dom_sf"/>
</dbReference>
<keyword evidence="4" id="KW-0641">Proline biosynthesis</keyword>
<proteinExistence type="inferred from homology"/>
<evidence type="ECO:0000256" key="1">
    <source>
        <dbReference type="ARBA" id="ARBA00005525"/>
    </source>
</evidence>
<evidence type="ECO:0000256" key="4">
    <source>
        <dbReference type="HAMAP-Rule" id="MF_01925"/>
    </source>
</evidence>
<evidence type="ECO:0000259" key="8">
    <source>
        <dbReference type="Pfam" id="PF14748"/>
    </source>
</evidence>
<evidence type="ECO:0000259" key="7">
    <source>
        <dbReference type="Pfam" id="PF03807"/>
    </source>
</evidence>
<gene>
    <name evidence="4" type="primary">proC</name>
    <name evidence="9" type="ORF">COW24_04335</name>
</gene>
<dbReference type="PANTHER" id="PTHR11645:SF0">
    <property type="entry name" value="PYRROLINE-5-CARBOXYLATE REDUCTASE 3"/>
    <property type="match status" value="1"/>
</dbReference>
<dbReference type="Gene3D" id="1.10.3730.10">
    <property type="entry name" value="ProC C-terminal domain-like"/>
    <property type="match status" value="1"/>
</dbReference>
<dbReference type="Gene3D" id="3.40.50.720">
    <property type="entry name" value="NAD(P)-binding Rossmann-like Domain"/>
    <property type="match status" value="1"/>
</dbReference>
<sequence length="269" mass="29422">MSNNIVIIGGGVMGETMTSSLISAQTYKPSEITIVDLHLPRLKDLHRRLKINVSSDISIVAEANTIIVAVKPQDSQVVLELLGKSITKQSLLISIMAGVSLSTLKKHTKHSRTVRSMPNTPAQLQEGMTVWIATNQVSVKQKNDVRKIFASFGKQLEVKKEDLINVATAISGSGPAYVFAFSEYLIDAGQKLGLTKEQSTLLVKQTLRGSALLLDQSEDDAVTLRKKVTSKKGTTDAALKVFRSERIGLRVYKGIKAAYLRAKELSQIF</sequence>
<dbReference type="InterPro" id="IPR008927">
    <property type="entry name" value="6-PGluconate_DH-like_C_sf"/>
</dbReference>
<evidence type="ECO:0000256" key="3">
    <source>
        <dbReference type="ARBA" id="ARBA00023002"/>
    </source>
</evidence>
<dbReference type="HAMAP" id="MF_01925">
    <property type="entry name" value="P5C_reductase"/>
    <property type="match status" value="1"/>
</dbReference>
<dbReference type="PIRSF" id="PIRSF000193">
    <property type="entry name" value="Pyrrol-5-carb_rd"/>
    <property type="match status" value="1"/>
</dbReference>
<evidence type="ECO:0000313" key="9">
    <source>
        <dbReference type="EMBL" id="PIW36655.1"/>
    </source>
</evidence>
<comment type="caution">
    <text evidence="9">The sequence shown here is derived from an EMBL/GenBank/DDBJ whole genome shotgun (WGS) entry which is preliminary data.</text>
</comment>
<feature type="binding site" evidence="6">
    <location>
        <begin position="69"/>
        <end position="72"/>
    </location>
    <ligand>
        <name>NADP(+)</name>
        <dbReference type="ChEBI" id="CHEBI:58349"/>
    </ligand>
</feature>
<comment type="subcellular location">
    <subcellularLocation>
        <location evidence="4">Cytoplasm</location>
    </subcellularLocation>
</comment>
<dbReference type="UniPathway" id="UPA00098">
    <property type="reaction ID" value="UER00361"/>
</dbReference>
<evidence type="ECO:0000256" key="5">
    <source>
        <dbReference type="NCBIfam" id="TIGR00112"/>
    </source>
</evidence>
<feature type="binding site" evidence="6">
    <location>
        <begin position="8"/>
        <end position="13"/>
    </location>
    <ligand>
        <name>NADP(+)</name>
        <dbReference type="ChEBI" id="CHEBI:58349"/>
    </ligand>
</feature>
<dbReference type="SUPFAM" id="SSF48179">
    <property type="entry name" value="6-phosphogluconate dehydrogenase C-terminal domain-like"/>
    <property type="match status" value="1"/>
</dbReference>
<keyword evidence="3 4" id="KW-0560">Oxidoreductase</keyword>
<organism evidence="9 10">
    <name type="scientific">Candidatus Kerfeldbacteria bacterium CG15_BIG_FIL_POST_REV_8_21_14_020_45_12</name>
    <dbReference type="NCBI Taxonomy" id="2014247"/>
    <lineage>
        <taxon>Bacteria</taxon>
        <taxon>Candidatus Kerfeldiibacteriota</taxon>
    </lineage>
</organism>
<dbReference type="FunFam" id="1.10.3730.10:FF:000001">
    <property type="entry name" value="Pyrroline-5-carboxylate reductase"/>
    <property type="match status" value="1"/>
</dbReference>